<organism evidence="1 2">
    <name type="scientific">Colletotrichum truncatum</name>
    <name type="common">Anthracnose fungus</name>
    <name type="synonym">Colletotrichum capsici</name>
    <dbReference type="NCBI Taxonomy" id="5467"/>
    <lineage>
        <taxon>Eukaryota</taxon>
        <taxon>Fungi</taxon>
        <taxon>Dikarya</taxon>
        <taxon>Ascomycota</taxon>
        <taxon>Pezizomycotina</taxon>
        <taxon>Sordariomycetes</taxon>
        <taxon>Hypocreomycetidae</taxon>
        <taxon>Glomerellales</taxon>
        <taxon>Glomerellaceae</taxon>
        <taxon>Colletotrichum</taxon>
        <taxon>Colletotrichum truncatum species complex</taxon>
    </lineage>
</organism>
<sequence length="395" mass="43849">MDPLTIFTSVLAVGGFTLKACTDLLVLVRGLKSQHKDARALKSELSDLIGVLNALLATVSDHPNIDLESLKRPLQRCGKACEEYGEIIKRCTKHSNDSRPSLRDWITQKYLQGDITDFKNMLAAYKSTINIALANANLRIAALSPEALEDYKDMISDTTDDLETYLADVQNRIDRLQASDKSAVKEMALEWQAMLEEKENAQQGLNMCAQLSALIVQAESASKEPAHFSERPSTHKYTKTTLSDAKASFKTLAENLKTHEALIDRQLQAMSLNETLSESVAVQLDLLQQTKETISQCIKVVGEAGEVANERSNVFEDITLADNSYAFSVSTVNDLITARGLNLKGRSRHFGGQMTDETVQKSMEALTQLDAEHLRYLKDGQGQFQGPPVYFDKRN</sequence>
<gene>
    <name evidence="1" type="ORF">CTRU02_207941</name>
</gene>
<protein>
    <submittedName>
        <fullName evidence="1">Uncharacterized protein</fullName>
    </submittedName>
</protein>
<evidence type="ECO:0000313" key="1">
    <source>
        <dbReference type="EMBL" id="KAL0938210.1"/>
    </source>
</evidence>
<reference evidence="1 2" key="1">
    <citation type="journal article" date="2020" name="Phytopathology">
        <title>Genome Sequence Resources of Colletotrichum truncatum, C. plurivorum, C. musicola, and C. sojae: Four Species Pathogenic to Soybean (Glycine max).</title>
        <authorList>
            <person name="Rogerio F."/>
            <person name="Boufleur T.R."/>
            <person name="Ciampi-Guillardi M."/>
            <person name="Sukno S.A."/>
            <person name="Thon M.R."/>
            <person name="Massola Junior N.S."/>
            <person name="Baroncelli R."/>
        </authorList>
    </citation>
    <scope>NUCLEOTIDE SEQUENCE [LARGE SCALE GENOMIC DNA]</scope>
    <source>
        <strain evidence="1 2">CMES1059</strain>
    </source>
</reference>
<proteinExistence type="predicted"/>
<name>A0ACC3Z299_COLTU</name>
<keyword evidence="2" id="KW-1185">Reference proteome</keyword>
<evidence type="ECO:0000313" key="2">
    <source>
        <dbReference type="Proteomes" id="UP000805649"/>
    </source>
</evidence>
<comment type="caution">
    <text evidence="1">The sequence shown here is derived from an EMBL/GenBank/DDBJ whole genome shotgun (WGS) entry which is preliminary data.</text>
</comment>
<dbReference type="Proteomes" id="UP000805649">
    <property type="component" value="Unassembled WGS sequence"/>
</dbReference>
<dbReference type="EMBL" id="VUJX02000004">
    <property type="protein sequence ID" value="KAL0938210.1"/>
    <property type="molecule type" value="Genomic_DNA"/>
</dbReference>
<accession>A0ACC3Z299</accession>